<evidence type="ECO:0000259" key="1">
    <source>
        <dbReference type="Pfam" id="PF01408"/>
    </source>
</evidence>
<evidence type="ECO:0000313" key="4">
    <source>
        <dbReference type="Proteomes" id="UP000295008"/>
    </source>
</evidence>
<dbReference type="SUPFAM" id="SSF55347">
    <property type="entry name" value="Glyceraldehyde-3-phosphate dehydrogenase-like, C-terminal domain"/>
    <property type="match status" value="1"/>
</dbReference>
<protein>
    <submittedName>
        <fullName evidence="3">Putative dehydrogenase</fullName>
    </submittedName>
</protein>
<dbReference type="SUPFAM" id="SSF51735">
    <property type="entry name" value="NAD(P)-binding Rossmann-fold domains"/>
    <property type="match status" value="1"/>
</dbReference>
<dbReference type="Pfam" id="PF22725">
    <property type="entry name" value="GFO_IDH_MocA_C3"/>
    <property type="match status" value="1"/>
</dbReference>
<dbReference type="InterPro" id="IPR052515">
    <property type="entry name" value="Gfo/Idh/MocA_Oxidoreductase"/>
</dbReference>
<accession>A0A4R1RSD1</accession>
<organism evidence="3 4">
    <name type="scientific">Hydrogenispora ethanolica</name>
    <dbReference type="NCBI Taxonomy" id="1082276"/>
    <lineage>
        <taxon>Bacteria</taxon>
        <taxon>Bacillati</taxon>
        <taxon>Bacillota</taxon>
        <taxon>Hydrogenispora</taxon>
    </lineage>
</organism>
<dbReference type="EMBL" id="SLUN01000012">
    <property type="protein sequence ID" value="TCL69381.1"/>
    <property type="molecule type" value="Genomic_DNA"/>
</dbReference>
<feature type="domain" description="GFO/IDH/MocA-like oxidoreductase" evidence="2">
    <location>
        <begin position="134"/>
        <end position="256"/>
    </location>
</feature>
<name>A0A4R1RSD1_HYDET</name>
<dbReference type="Gene3D" id="3.40.50.720">
    <property type="entry name" value="NAD(P)-binding Rossmann-like Domain"/>
    <property type="match status" value="1"/>
</dbReference>
<evidence type="ECO:0000313" key="3">
    <source>
        <dbReference type="EMBL" id="TCL69381.1"/>
    </source>
</evidence>
<evidence type="ECO:0000259" key="2">
    <source>
        <dbReference type="Pfam" id="PF22725"/>
    </source>
</evidence>
<feature type="domain" description="Gfo/Idh/MocA-like oxidoreductase N-terminal" evidence="1">
    <location>
        <begin position="7"/>
        <end position="123"/>
    </location>
</feature>
<gene>
    <name evidence="3" type="ORF">EDC14_101278</name>
</gene>
<dbReference type="InterPro" id="IPR055170">
    <property type="entry name" value="GFO_IDH_MocA-like_dom"/>
</dbReference>
<proteinExistence type="predicted"/>
<dbReference type="RefSeq" id="WP_165907955.1">
    <property type="nucleotide sequence ID" value="NZ_SLUN01000012.1"/>
</dbReference>
<dbReference type="GO" id="GO:0000166">
    <property type="term" value="F:nucleotide binding"/>
    <property type="evidence" value="ECO:0007669"/>
    <property type="project" value="InterPro"/>
</dbReference>
<dbReference type="Pfam" id="PF01408">
    <property type="entry name" value="GFO_IDH_MocA"/>
    <property type="match status" value="1"/>
</dbReference>
<dbReference type="Gene3D" id="3.30.360.10">
    <property type="entry name" value="Dihydrodipicolinate Reductase, domain 2"/>
    <property type="match status" value="1"/>
</dbReference>
<keyword evidence="4" id="KW-1185">Reference proteome</keyword>
<dbReference type="InterPro" id="IPR036291">
    <property type="entry name" value="NAD(P)-bd_dom_sf"/>
</dbReference>
<dbReference type="InterPro" id="IPR000683">
    <property type="entry name" value="Gfo/Idh/MocA-like_OxRdtase_N"/>
</dbReference>
<sequence>MGKEQLGIAVVGCGMIGRSFHMKALQTIPQYQIVGVWDAAATAAAAVARDFQVKTYADYQELLNDPAVDVVDICLPSGLHGEYGCPAARAGKHVIVEKPIDVSVENAQRLIDACEQNGTSLAVVLQSHFNPSIVKVKKALQDGALGKLIAGEAAVKWFRDPQYYQSSQWKGTKKLDGGGALMNQGIHTIDLFLWFFGEVRSLTSLVRTVLHPIEVEDLAIALLEFENGALGTITGSTACKPGFPERIELYGEKGSIALEAGRIVRWKVDGASESDYLDPVLTGSGSSDPGAIAIEYHQLQLAAVAEAILAGKQPPVSGAEALRSLRLILDIYRADGRWIHY</sequence>
<dbReference type="PANTHER" id="PTHR43249">
    <property type="entry name" value="UDP-N-ACETYL-2-AMINO-2-DEOXY-D-GLUCURONATE OXIDASE"/>
    <property type="match status" value="1"/>
</dbReference>
<dbReference type="AlphaFoldDB" id="A0A4R1RSD1"/>
<dbReference type="PANTHER" id="PTHR43249:SF1">
    <property type="entry name" value="D-GLUCOSIDE 3-DEHYDROGENASE"/>
    <property type="match status" value="1"/>
</dbReference>
<reference evidence="3 4" key="1">
    <citation type="submission" date="2019-03" db="EMBL/GenBank/DDBJ databases">
        <title>Genomic Encyclopedia of Type Strains, Phase IV (KMG-IV): sequencing the most valuable type-strain genomes for metagenomic binning, comparative biology and taxonomic classification.</title>
        <authorList>
            <person name="Goeker M."/>
        </authorList>
    </citation>
    <scope>NUCLEOTIDE SEQUENCE [LARGE SCALE GENOMIC DNA]</scope>
    <source>
        <strain evidence="3 4">LX-B</strain>
    </source>
</reference>
<dbReference type="Proteomes" id="UP000295008">
    <property type="component" value="Unassembled WGS sequence"/>
</dbReference>
<comment type="caution">
    <text evidence="3">The sequence shown here is derived from an EMBL/GenBank/DDBJ whole genome shotgun (WGS) entry which is preliminary data.</text>
</comment>